<keyword evidence="5" id="KW-0808">Transferase</keyword>
<feature type="coiled-coil region" evidence="1">
    <location>
        <begin position="635"/>
        <end position="662"/>
    </location>
</feature>
<dbReference type="InParanoid" id="A0A7J7CVV8"/>
<reference evidence="5 6" key="1">
    <citation type="journal article" date="2020" name="Nat. Commun.">
        <title>Genome of Tripterygium wilfordii and identification of cytochrome P450 involved in triptolide biosynthesis.</title>
        <authorList>
            <person name="Tu L."/>
            <person name="Su P."/>
            <person name="Zhang Z."/>
            <person name="Gao L."/>
            <person name="Wang J."/>
            <person name="Hu T."/>
            <person name="Zhou J."/>
            <person name="Zhang Y."/>
            <person name="Zhao Y."/>
            <person name="Liu Y."/>
            <person name="Song Y."/>
            <person name="Tong Y."/>
            <person name="Lu Y."/>
            <person name="Yang J."/>
            <person name="Xu C."/>
            <person name="Jia M."/>
            <person name="Peters R.J."/>
            <person name="Huang L."/>
            <person name="Gao W."/>
        </authorList>
    </citation>
    <scope>NUCLEOTIDE SEQUENCE [LARGE SCALE GENOMIC DNA]</scope>
    <source>
        <strain evidence="6">cv. XIE 37</strain>
        <tissue evidence="5">Leaf</tissue>
    </source>
</reference>
<dbReference type="FunCoup" id="A0A7J7CVV8">
    <property type="interactions" value="50"/>
</dbReference>
<dbReference type="InterPro" id="IPR056888">
    <property type="entry name" value="NET2A-D/KIP1-like_dom"/>
</dbReference>
<keyword evidence="6" id="KW-1185">Reference proteome</keyword>
<feature type="region of interest" description="Disordered" evidence="2">
    <location>
        <begin position="308"/>
        <end position="378"/>
    </location>
</feature>
<keyword evidence="5" id="KW-0418">Kinase</keyword>
<name>A0A7J7CVV8_TRIWF</name>
<dbReference type="PANTHER" id="PTHR31631:SF0">
    <property type="entry name" value="PROTEIN NETWORKED 2D"/>
    <property type="match status" value="1"/>
</dbReference>
<dbReference type="GO" id="GO:0016301">
    <property type="term" value="F:kinase activity"/>
    <property type="evidence" value="ECO:0007669"/>
    <property type="project" value="UniProtKB-KW"/>
</dbReference>
<feature type="region of interest" description="Disordered" evidence="2">
    <location>
        <begin position="562"/>
        <end position="591"/>
    </location>
</feature>
<comment type="caution">
    <text evidence="5">The sequence shown here is derived from an EMBL/GenBank/DDBJ whole genome shotgun (WGS) entry which is preliminary data.</text>
</comment>
<proteinExistence type="predicted"/>
<accession>A0A7J7CVV8</accession>
<dbReference type="Pfam" id="PF24918">
    <property type="entry name" value="NET2A_C"/>
    <property type="match status" value="1"/>
</dbReference>
<evidence type="ECO:0000256" key="2">
    <source>
        <dbReference type="SAM" id="MobiDB-lite"/>
    </source>
</evidence>
<evidence type="ECO:0000313" key="6">
    <source>
        <dbReference type="Proteomes" id="UP000593562"/>
    </source>
</evidence>
<evidence type="ECO:0000259" key="4">
    <source>
        <dbReference type="Pfam" id="PF25014"/>
    </source>
</evidence>
<dbReference type="SUPFAM" id="SSF90257">
    <property type="entry name" value="Myosin rod fragments"/>
    <property type="match status" value="1"/>
</dbReference>
<protein>
    <submittedName>
        <fullName evidence="5">Putative Kinase interacting family protein</fullName>
    </submittedName>
</protein>
<evidence type="ECO:0000259" key="3">
    <source>
        <dbReference type="Pfam" id="PF24918"/>
    </source>
</evidence>
<evidence type="ECO:0000313" key="5">
    <source>
        <dbReference type="EMBL" id="KAF5738036.1"/>
    </source>
</evidence>
<feature type="coiled-coil region" evidence="1">
    <location>
        <begin position="142"/>
        <end position="304"/>
    </location>
</feature>
<dbReference type="Pfam" id="PF25014">
    <property type="entry name" value="NET2A"/>
    <property type="match status" value="1"/>
</dbReference>
<dbReference type="AlphaFoldDB" id="A0A7J7CVV8"/>
<dbReference type="PANTHER" id="PTHR31631">
    <property type="entry name" value="PROTEIN NETWORKED 2D"/>
    <property type="match status" value="1"/>
</dbReference>
<feature type="compositionally biased region" description="Basic and acidic residues" evidence="2">
    <location>
        <begin position="406"/>
        <end position="419"/>
    </location>
</feature>
<evidence type="ECO:0000256" key="1">
    <source>
        <dbReference type="SAM" id="Coils"/>
    </source>
</evidence>
<feature type="domain" description="NET2A-D/KIP1-like alpha-helical" evidence="4">
    <location>
        <begin position="74"/>
        <end position="308"/>
    </location>
</feature>
<feature type="compositionally biased region" description="Basic and acidic residues" evidence="2">
    <location>
        <begin position="342"/>
        <end position="352"/>
    </location>
</feature>
<dbReference type="Proteomes" id="UP000593562">
    <property type="component" value="Unassembled WGS sequence"/>
</dbReference>
<feature type="compositionally biased region" description="Low complexity" evidence="2">
    <location>
        <begin position="1"/>
        <end position="13"/>
    </location>
</feature>
<feature type="region of interest" description="Disordered" evidence="2">
    <location>
        <begin position="1"/>
        <end position="21"/>
    </location>
</feature>
<organism evidence="5 6">
    <name type="scientific">Tripterygium wilfordii</name>
    <name type="common">Thunder God vine</name>
    <dbReference type="NCBI Taxonomy" id="458696"/>
    <lineage>
        <taxon>Eukaryota</taxon>
        <taxon>Viridiplantae</taxon>
        <taxon>Streptophyta</taxon>
        <taxon>Embryophyta</taxon>
        <taxon>Tracheophyta</taxon>
        <taxon>Spermatophyta</taxon>
        <taxon>Magnoliopsida</taxon>
        <taxon>eudicotyledons</taxon>
        <taxon>Gunneridae</taxon>
        <taxon>Pentapetalae</taxon>
        <taxon>rosids</taxon>
        <taxon>fabids</taxon>
        <taxon>Celastrales</taxon>
        <taxon>Celastraceae</taxon>
        <taxon>Tripterygium</taxon>
    </lineage>
</organism>
<gene>
    <name evidence="5" type="ORF">HS088_TW13G00930</name>
</gene>
<dbReference type="InterPro" id="IPR056889">
    <property type="entry name" value="NET2A-D/KIP1-like_C"/>
</dbReference>
<dbReference type="EMBL" id="JAAARO010000013">
    <property type="protein sequence ID" value="KAF5738036.1"/>
    <property type="molecule type" value="Genomic_DNA"/>
</dbReference>
<feature type="region of interest" description="Disordered" evidence="2">
    <location>
        <begin position="406"/>
        <end position="453"/>
    </location>
</feature>
<keyword evidence="1" id="KW-0175">Coiled coil</keyword>
<feature type="compositionally biased region" description="Basic and acidic residues" evidence="2">
    <location>
        <begin position="322"/>
        <end position="333"/>
    </location>
</feature>
<feature type="domain" description="NET2A-D/KIP1-like C-terminal" evidence="3">
    <location>
        <begin position="607"/>
        <end position="785"/>
    </location>
</feature>
<sequence length="841" mass="96044">MQPKKPTKTATTHAVHKSGLSKPEALEEIDKLQKQILALQTVKEFTKSTYESGLARYWETENQIVEMQERICSLQDEFGAGMVIEDEEARTLMAEAALKSCQEMLGQLQEKQARSTEEAQVESGKIKNVHEKFKSLKLEFQHSQSAEERQSAENKAKQAVEEVRSVNYQERTDAEEKDLELLREKIKAHFEVGSNASLTITELAEKIDEVVNKVISLETALSSQTALIQTLRTETNDLQSHIQTLEADKATLVHGRNDMSSKLKEMEGKLHKLQALNMNVEDQKNNLQTHFTEAECNLNRLSEKLHSVKPDEEIETPVPSQRVDDTPSVKSKEQGSTVIPGDDFKIQADTKPCKVLKTSQPSEKEEETPTEIRLTKESAEEELKLNHHDGSDNAMDVIKMVKEENAKEHDIGNSDRTSEENVNQSRTKNEPENLSEAFEDQNPSEVGDKQVLPQKMDNLLTVEAQEEVMKQEDEPNWKELYMNGMENREKALLTEYTTVLRNYKDVKKKLSEVEKKPEADKKPGNTLFDMTLQLKEMKSANAKKDGQIQLLRQKLTLLQAGMGDDSLSDDRSEKTTVTENPATQPTERDLTEDIDILVEQPETSEIEDRFRLNIDELLEQNLDFWLRFSTSFHEIQKFDTEVKDLQGEISKLQEKRKKREGSSTTKYSLTSDVRPLYKHLRQIQTELTLWLEKSVLLKDELKSRFSSLCEIQEEITKALKASAEDDDFKFTSYQAAKFQGEVLNMKQENNKVADELQAGLDHVTNLQLEVETTMANLREEFGVSGSKNGQNIQLEHSDSKSRVPLRSFIFGVRAKKQKHSIFSCMHPGLHRKYNGFRSGLH</sequence>